<feature type="chain" id="PRO_5036434017" description="Chondroitin proteoglycan 4 domain-containing protein" evidence="1">
    <location>
        <begin position="25"/>
        <end position="204"/>
    </location>
</feature>
<reference evidence="3" key="1">
    <citation type="submission" date="2010-08" db="EMBL/GenBank/DDBJ databases">
        <authorList>
            <consortium name="Caenorhabditis japonica Sequencing Consortium"/>
            <person name="Wilson R.K."/>
        </authorList>
    </citation>
    <scope>NUCLEOTIDE SEQUENCE [LARGE SCALE GENOMIC DNA]</scope>
    <source>
        <strain evidence="3">DF5081</strain>
    </source>
</reference>
<protein>
    <recommendedName>
        <fullName evidence="4">Chondroitin proteoglycan 4 domain-containing protein</fullName>
    </recommendedName>
</protein>
<dbReference type="Proteomes" id="UP000005237">
    <property type="component" value="Unassembled WGS sequence"/>
</dbReference>
<dbReference type="EnsemblMetazoa" id="CJA14085.2">
    <property type="protein sequence ID" value="CJA14085.2"/>
    <property type="gene ID" value="WBGene00133289"/>
</dbReference>
<organism evidence="2 3">
    <name type="scientific">Caenorhabditis japonica</name>
    <dbReference type="NCBI Taxonomy" id="281687"/>
    <lineage>
        <taxon>Eukaryota</taxon>
        <taxon>Metazoa</taxon>
        <taxon>Ecdysozoa</taxon>
        <taxon>Nematoda</taxon>
        <taxon>Chromadorea</taxon>
        <taxon>Rhabditida</taxon>
        <taxon>Rhabditina</taxon>
        <taxon>Rhabditomorpha</taxon>
        <taxon>Rhabditoidea</taxon>
        <taxon>Rhabditidae</taxon>
        <taxon>Peloderinae</taxon>
        <taxon>Caenorhabditis</taxon>
    </lineage>
</organism>
<sequence>MRIPSIIFVLLSHFLVTLDGRATSEQLDQKLGAGMKHVSCQMRVTGFYMRRHCKKHFNTTLRCDLNVHERRAVKKVAKVCCEDAPSCDPTELFSEFCCHDTDCKDNEAVCHPWDESIEEIELANLVFSSETVFENIQQRIIEQLKMGNKPDYFPQVLDIYFNNPELIDESETSLRRYFKSHRLQTAHIAKSLGIIQRRDDQIRI</sequence>
<dbReference type="AlphaFoldDB" id="A0A8R1I169"/>
<evidence type="ECO:0000256" key="1">
    <source>
        <dbReference type="SAM" id="SignalP"/>
    </source>
</evidence>
<proteinExistence type="predicted"/>
<feature type="signal peptide" evidence="1">
    <location>
        <begin position="1"/>
        <end position="24"/>
    </location>
</feature>
<dbReference type="EnsemblMetazoa" id="CJA14085.1">
    <property type="protein sequence ID" value="CJA14085.1"/>
    <property type="gene ID" value="WBGene00133289"/>
</dbReference>
<keyword evidence="3" id="KW-1185">Reference proteome</keyword>
<name>A0A8R1I169_CAEJA</name>
<evidence type="ECO:0008006" key="4">
    <source>
        <dbReference type="Google" id="ProtNLM"/>
    </source>
</evidence>
<evidence type="ECO:0000313" key="3">
    <source>
        <dbReference type="Proteomes" id="UP000005237"/>
    </source>
</evidence>
<evidence type="ECO:0000313" key="2">
    <source>
        <dbReference type="EnsemblMetazoa" id="CJA14085.1"/>
    </source>
</evidence>
<reference evidence="2" key="2">
    <citation type="submission" date="2022-06" db="UniProtKB">
        <authorList>
            <consortium name="EnsemblMetazoa"/>
        </authorList>
    </citation>
    <scope>IDENTIFICATION</scope>
    <source>
        <strain evidence="2">DF5081</strain>
    </source>
</reference>
<accession>A0A8R1I169</accession>
<dbReference type="OMA" id="GMKHVSC"/>
<keyword evidence="1" id="KW-0732">Signal</keyword>